<sequence length="193" mass="23150">MVNKNIDIIELIEKARKKDQKAFNTLLNTYWSDVFRFQLSKTENEDEAEDITIKTFSKAFDKIHLYNERYNFKTWLISISKNIFLDHLRKQRTNTISINKKESEAYKIFDETPSAEDQLIIEQNLAQLLNYLKQLKPHYQEIINLRYFREMSYKEMADKLNEPMSNIKVKLLRAKKLLAEIIEKSSKNDFKNK</sequence>
<gene>
    <name evidence="7" type="ORF">ACFFT3_12815</name>
</gene>
<name>A0ABV5K262_9FLAO</name>
<dbReference type="Gene3D" id="1.10.10.10">
    <property type="entry name" value="Winged helix-like DNA-binding domain superfamily/Winged helix DNA-binding domain"/>
    <property type="match status" value="1"/>
</dbReference>
<dbReference type="Pfam" id="PF08281">
    <property type="entry name" value="Sigma70_r4_2"/>
    <property type="match status" value="1"/>
</dbReference>
<dbReference type="InterPro" id="IPR014284">
    <property type="entry name" value="RNA_pol_sigma-70_dom"/>
</dbReference>
<keyword evidence="4" id="KW-0804">Transcription</keyword>
<evidence type="ECO:0000259" key="5">
    <source>
        <dbReference type="Pfam" id="PF04542"/>
    </source>
</evidence>
<evidence type="ECO:0000259" key="6">
    <source>
        <dbReference type="Pfam" id="PF08281"/>
    </source>
</evidence>
<feature type="domain" description="RNA polymerase sigma-70 region 2" evidence="5">
    <location>
        <begin position="29"/>
        <end position="92"/>
    </location>
</feature>
<dbReference type="NCBIfam" id="TIGR02937">
    <property type="entry name" value="sigma70-ECF"/>
    <property type="match status" value="1"/>
</dbReference>
<dbReference type="Proteomes" id="UP001589665">
    <property type="component" value="Unassembled WGS sequence"/>
</dbReference>
<dbReference type="InterPro" id="IPR039425">
    <property type="entry name" value="RNA_pol_sigma-70-like"/>
</dbReference>
<keyword evidence="8" id="KW-1185">Reference proteome</keyword>
<evidence type="ECO:0000256" key="2">
    <source>
        <dbReference type="ARBA" id="ARBA00023015"/>
    </source>
</evidence>
<keyword evidence="2" id="KW-0805">Transcription regulation</keyword>
<reference evidence="7 8" key="1">
    <citation type="submission" date="2024-09" db="EMBL/GenBank/DDBJ databases">
        <authorList>
            <person name="Sun Q."/>
            <person name="Mori K."/>
        </authorList>
    </citation>
    <scope>NUCLEOTIDE SEQUENCE [LARGE SCALE GENOMIC DNA]</scope>
    <source>
        <strain evidence="7 8">JCM 13034</strain>
    </source>
</reference>
<proteinExistence type="inferred from homology"/>
<dbReference type="Gene3D" id="1.10.1740.10">
    <property type="match status" value="1"/>
</dbReference>
<comment type="caution">
    <text evidence="7">The sequence shown here is derived from an EMBL/GenBank/DDBJ whole genome shotgun (WGS) entry which is preliminary data.</text>
</comment>
<dbReference type="PANTHER" id="PTHR43133">
    <property type="entry name" value="RNA POLYMERASE ECF-TYPE SIGMA FACTO"/>
    <property type="match status" value="1"/>
</dbReference>
<dbReference type="CDD" id="cd06171">
    <property type="entry name" value="Sigma70_r4"/>
    <property type="match status" value="1"/>
</dbReference>
<organism evidence="7 8">
    <name type="scientific">Lutibacter litoralis</name>
    <dbReference type="NCBI Taxonomy" id="321268"/>
    <lineage>
        <taxon>Bacteria</taxon>
        <taxon>Pseudomonadati</taxon>
        <taxon>Bacteroidota</taxon>
        <taxon>Flavobacteriia</taxon>
        <taxon>Flavobacteriales</taxon>
        <taxon>Flavobacteriaceae</taxon>
        <taxon>Lutibacter</taxon>
    </lineage>
</organism>
<keyword evidence="3" id="KW-0731">Sigma factor</keyword>
<evidence type="ECO:0000256" key="3">
    <source>
        <dbReference type="ARBA" id="ARBA00023082"/>
    </source>
</evidence>
<evidence type="ECO:0000256" key="1">
    <source>
        <dbReference type="ARBA" id="ARBA00010641"/>
    </source>
</evidence>
<dbReference type="InterPro" id="IPR013324">
    <property type="entry name" value="RNA_pol_sigma_r3/r4-like"/>
</dbReference>
<dbReference type="PANTHER" id="PTHR43133:SF51">
    <property type="entry name" value="RNA POLYMERASE SIGMA FACTOR"/>
    <property type="match status" value="1"/>
</dbReference>
<protein>
    <submittedName>
        <fullName evidence="7">RNA polymerase sigma factor</fullName>
    </submittedName>
</protein>
<dbReference type="InterPro" id="IPR007627">
    <property type="entry name" value="RNA_pol_sigma70_r2"/>
</dbReference>
<evidence type="ECO:0000256" key="4">
    <source>
        <dbReference type="ARBA" id="ARBA00023163"/>
    </source>
</evidence>
<dbReference type="RefSeq" id="WP_229714407.1">
    <property type="nucleotide sequence ID" value="NZ_BMNS01000003.1"/>
</dbReference>
<dbReference type="InterPro" id="IPR013249">
    <property type="entry name" value="RNA_pol_sigma70_r4_t2"/>
</dbReference>
<evidence type="ECO:0000313" key="8">
    <source>
        <dbReference type="Proteomes" id="UP001589665"/>
    </source>
</evidence>
<dbReference type="SUPFAM" id="SSF88659">
    <property type="entry name" value="Sigma3 and sigma4 domains of RNA polymerase sigma factors"/>
    <property type="match status" value="1"/>
</dbReference>
<dbReference type="InterPro" id="IPR013325">
    <property type="entry name" value="RNA_pol_sigma_r2"/>
</dbReference>
<dbReference type="Pfam" id="PF04542">
    <property type="entry name" value="Sigma70_r2"/>
    <property type="match status" value="1"/>
</dbReference>
<dbReference type="SUPFAM" id="SSF88946">
    <property type="entry name" value="Sigma2 domain of RNA polymerase sigma factors"/>
    <property type="match status" value="1"/>
</dbReference>
<dbReference type="InterPro" id="IPR036388">
    <property type="entry name" value="WH-like_DNA-bd_sf"/>
</dbReference>
<feature type="domain" description="RNA polymerase sigma factor 70 region 4 type 2" evidence="6">
    <location>
        <begin position="126"/>
        <end position="178"/>
    </location>
</feature>
<evidence type="ECO:0000313" key="7">
    <source>
        <dbReference type="EMBL" id="MFB9272771.1"/>
    </source>
</evidence>
<dbReference type="EMBL" id="JBHMDX010000011">
    <property type="protein sequence ID" value="MFB9272771.1"/>
    <property type="molecule type" value="Genomic_DNA"/>
</dbReference>
<comment type="similarity">
    <text evidence="1">Belongs to the sigma-70 factor family. ECF subfamily.</text>
</comment>
<accession>A0ABV5K262</accession>